<organism evidence="11 12">
    <name type="scientific">Eubacterium maltosivorans</name>
    <dbReference type="NCBI Taxonomy" id="2041044"/>
    <lineage>
        <taxon>Bacteria</taxon>
        <taxon>Bacillati</taxon>
        <taxon>Bacillota</taxon>
        <taxon>Clostridia</taxon>
        <taxon>Eubacteriales</taxon>
        <taxon>Eubacteriaceae</taxon>
        <taxon>Eubacterium</taxon>
    </lineage>
</organism>
<dbReference type="Gene3D" id="3.40.50.300">
    <property type="entry name" value="P-loop containing nucleotide triphosphate hydrolases"/>
    <property type="match status" value="1"/>
</dbReference>
<dbReference type="GO" id="GO:0005524">
    <property type="term" value="F:ATP binding"/>
    <property type="evidence" value="ECO:0007669"/>
    <property type="project" value="UniProtKB-UniRule"/>
</dbReference>
<evidence type="ECO:0000256" key="5">
    <source>
        <dbReference type="ARBA" id="ARBA00023125"/>
    </source>
</evidence>
<feature type="domain" description="Primosomal protein N' 3' DNA-binding" evidence="8">
    <location>
        <begin position="15"/>
        <end position="97"/>
    </location>
</feature>
<feature type="binding site" evidence="7">
    <location>
        <position position="477"/>
    </location>
    <ligand>
        <name>Zn(2+)</name>
        <dbReference type="ChEBI" id="CHEBI:29105"/>
        <label>2</label>
    </ligand>
</feature>
<dbReference type="EMBL" id="CP029487">
    <property type="protein sequence ID" value="QCT71028.1"/>
    <property type="molecule type" value="Genomic_DNA"/>
</dbReference>
<dbReference type="GO" id="GO:0006302">
    <property type="term" value="P:double-strand break repair"/>
    <property type="evidence" value="ECO:0007669"/>
    <property type="project" value="InterPro"/>
</dbReference>
<gene>
    <name evidence="7 11" type="primary">priA</name>
    <name evidence="11" type="ORF">CPZ25_006710</name>
</gene>
<evidence type="ECO:0000256" key="2">
    <source>
        <dbReference type="ARBA" id="ARBA00022801"/>
    </source>
</evidence>
<evidence type="ECO:0000256" key="3">
    <source>
        <dbReference type="ARBA" id="ARBA00022806"/>
    </source>
</evidence>
<feature type="binding site" evidence="7">
    <location>
        <position position="459"/>
    </location>
    <ligand>
        <name>Zn(2+)</name>
        <dbReference type="ChEBI" id="CHEBI:29105"/>
        <label>2</label>
    </ligand>
</feature>
<comment type="subunit">
    <text evidence="7">Component of the replication restart primosome.</text>
</comment>
<dbReference type="Pfam" id="PF17764">
    <property type="entry name" value="PriA_3primeBD"/>
    <property type="match status" value="1"/>
</dbReference>
<dbReference type="GO" id="GO:0006270">
    <property type="term" value="P:DNA replication initiation"/>
    <property type="evidence" value="ECO:0007669"/>
    <property type="project" value="TreeGrafter"/>
</dbReference>
<comment type="similarity">
    <text evidence="7">Belongs to the helicase family. PriA subfamily.</text>
</comment>
<feature type="binding site" evidence="7">
    <location>
        <position position="450"/>
    </location>
    <ligand>
        <name>Zn(2+)</name>
        <dbReference type="ChEBI" id="CHEBI:29105"/>
        <label>1</label>
    </ligand>
</feature>
<dbReference type="InterPro" id="IPR041236">
    <property type="entry name" value="PriA_C"/>
</dbReference>
<evidence type="ECO:0000313" key="11">
    <source>
        <dbReference type="EMBL" id="QCT71028.1"/>
    </source>
</evidence>
<dbReference type="GO" id="GO:0043138">
    <property type="term" value="F:3'-5' DNA helicase activity"/>
    <property type="evidence" value="ECO:0007669"/>
    <property type="project" value="TreeGrafter"/>
</dbReference>
<sequence>MKFAEIYLNQTNKRIDHPYDYKIPERFESVIVPGVRVGVTFGNGNRQLEGFVVRVKEETAYPDKIKELEAVIDESPILTKEQIALCLWMKSTYCALFYEGLYHFTNPVKVVKRLEVSAEDPYENRIAFEPYESIERVYRLVRKEPVRGAVQKKILELLETRDFTRRELCELLGAVGSSLRTLEKKGLVIAYERDTSCAVSDGKAMPEKITLSESSEFLYRQFLEKRQKGRPCFIFEENSDTRLMLYCKAVEECLNGGKTALMLFPEIGLSLEMRALLYRYFGNAVAVCHGKLSQKERYQIFKRVSCGEIKVLVGSRAALFMPFRKLGLIVVDEERDPSYYAAAMPRYNTITIAQKYAALCGADLIVSDEIPSVAAVKNTESGEWTGIYNAPCFVRKKPVPVIVDMQSEMKSGNFDFMSCRLRESLEKTLAEKKTAMLLINKRGYASYVFCRSCGYVEKCPACGVSLKYYAGSDVLKCHYCGYTKKRNTVCPECGEKKIKALGLGIDQVYELLKNRYPDCNILKLDGETIASYDDFKRVKQELAEKHWDIILGTRMLLRNFNFQNIGLAAALLIDGDLNHGDYSSSENAYQLYRRFFNRMTENTPCLIQTYEPDNITNEALASENPSDFYRQEFEYRRLMGYPPEKHLVLFSLFHSDEVQVADDSREFFRSLQKACGSGADVEIFEPFLSGVIRGNGQIRWKILLKAKDLDAFKHIIEEITAAGEIERLASKVSIEIDPPATL</sequence>
<dbReference type="GO" id="GO:0006310">
    <property type="term" value="P:DNA recombination"/>
    <property type="evidence" value="ECO:0007669"/>
    <property type="project" value="InterPro"/>
</dbReference>
<keyword evidence="7" id="KW-0235">DNA replication</keyword>
<dbReference type="HAMAP" id="MF_00983">
    <property type="entry name" value="PriA"/>
    <property type="match status" value="1"/>
</dbReference>
<dbReference type="Pfam" id="PF18074">
    <property type="entry name" value="PriA_C"/>
    <property type="match status" value="1"/>
</dbReference>
<dbReference type="InterPro" id="IPR005259">
    <property type="entry name" value="PriA"/>
</dbReference>
<keyword evidence="4 7" id="KW-0067">ATP-binding</keyword>
<evidence type="ECO:0000259" key="10">
    <source>
        <dbReference type="Pfam" id="PF18319"/>
    </source>
</evidence>
<feature type="domain" description="PriA DNA helicase Cys-rich region (CRR)" evidence="10">
    <location>
        <begin position="459"/>
        <end position="485"/>
    </location>
</feature>
<dbReference type="InterPro" id="IPR027417">
    <property type="entry name" value="P-loop_NTPase"/>
</dbReference>
<dbReference type="KEGG" id="emt:CPZ25_006710"/>
<dbReference type="Pfam" id="PF18319">
    <property type="entry name" value="Zn_ribbon_PriA"/>
    <property type="match status" value="1"/>
</dbReference>
<evidence type="ECO:0000259" key="9">
    <source>
        <dbReference type="Pfam" id="PF18074"/>
    </source>
</evidence>
<comment type="function">
    <text evidence="7">Initiates the restart of stalled replication forks, which reloads the replicative helicase on sites other than the origin of replication. Recognizes and binds to abandoned replication forks and remodels them to uncover a helicase loading site. Promotes assembly of the primosome at these replication forks.</text>
</comment>
<evidence type="ECO:0000256" key="1">
    <source>
        <dbReference type="ARBA" id="ARBA00022741"/>
    </source>
</evidence>
<evidence type="ECO:0000313" key="12">
    <source>
        <dbReference type="Proteomes" id="UP000218387"/>
    </source>
</evidence>
<dbReference type="InterPro" id="IPR041222">
    <property type="entry name" value="PriA_3primeBD"/>
</dbReference>
<dbReference type="PANTHER" id="PTHR30580">
    <property type="entry name" value="PRIMOSOMAL PROTEIN N"/>
    <property type="match status" value="1"/>
</dbReference>
<evidence type="ECO:0000256" key="7">
    <source>
        <dbReference type="HAMAP-Rule" id="MF_00983"/>
    </source>
</evidence>
<keyword evidence="6" id="KW-0413">Isomerase</keyword>
<keyword evidence="1 7" id="KW-0547">Nucleotide-binding</keyword>
<dbReference type="Gene3D" id="3.40.1440.60">
    <property type="entry name" value="PriA, 3(prime) DNA-binding domain"/>
    <property type="match status" value="1"/>
</dbReference>
<proteinExistence type="inferred from homology"/>
<dbReference type="RefSeq" id="WP_096919970.1">
    <property type="nucleotide sequence ID" value="NZ_CP029487.1"/>
</dbReference>
<keyword evidence="7" id="KW-0862">Zinc</keyword>
<accession>A0A4P9C6B8</accession>
<dbReference type="GO" id="GO:0003677">
    <property type="term" value="F:DNA binding"/>
    <property type="evidence" value="ECO:0007669"/>
    <property type="project" value="UniProtKB-UniRule"/>
</dbReference>
<keyword evidence="7" id="KW-0479">Metal-binding</keyword>
<comment type="cofactor">
    <cofactor evidence="7">
        <name>Zn(2+)</name>
        <dbReference type="ChEBI" id="CHEBI:29105"/>
    </cofactor>
    <text evidence="7">Binds 2 zinc ions per subunit.</text>
</comment>
<feature type="binding site" evidence="7">
    <location>
        <position position="493"/>
    </location>
    <ligand>
        <name>Zn(2+)</name>
        <dbReference type="ChEBI" id="CHEBI:29105"/>
        <label>1</label>
    </ligand>
</feature>
<feature type="binding site" evidence="7">
    <location>
        <position position="490"/>
    </location>
    <ligand>
        <name>Zn(2+)</name>
        <dbReference type="ChEBI" id="CHEBI:29105"/>
        <label>1</label>
    </ligand>
</feature>
<dbReference type="Proteomes" id="UP000218387">
    <property type="component" value="Chromosome"/>
</dbReference>
<evidence type="ECO:0000256" key="6">
    <source>
        <dbReference type="ARBA" id="ARBA00023235"/>
    </source>
</evidence>
<keyword evidence="2" id="KW-0378">Hydrolase</keyword>
<dbReference type="GO" id="GO:0016787">
    <property type="term" value="F:hydrolase activity"/>
    <property type="evidence" value="ECO:0007669"/>
    <property type="project" value="UniProtKB-KW"/>
</dbReference>
<protein>
    <recommendedName>
        <fullName evidence="7">Probable replication restart protein PriA</fullName>
    </recommendedName>
    <alternativeName>
        <fullName evidence="7">Putative ATP-dependent DNA helicase PriA</fullName>
    </alternativeName>
</protein>
<dbReference type="GO" id="GO:1990077">
    <property type="term" value="C:primosome complex"/>
    <property type="evidence" value="ECO:0007669"/>
    <property type="project" value="UniProtKB-UniRule"/>
</dbReference>
<evidence type="ECO:0000259" key="8">
    <source>
        <dbReference type="Pfam" id="PF17764"/>
    </source>
</evidence>
<dbReference type="InterPro" id="IPR042115">
    <property type="entry name" value="PriA_3primeBD_sf"/>
</dbReference>
<keyword evidence="3" id="KW-0347">Helicase</keyword>
<dbReference type="AlphaFoldDB" id="A0A4P9C6B8"/>
<feature type="domain" description="Primosomal protein N C-terminal" evidence="9">
    <location>
        <begin position="645"/>
        <end position="738"/>
    </location>
</feature>
<dbReference type="PANTHER" id="PTHR30580:SF1">
    <property type="entry name" value="COMF OPERON PROTEIN 1"/>
    <property type="match status" value="1"/>
</dbReference>
<keyword evidence="12" id="KW-1185">Reference proteome</keyword>
<name>A0A4P9C6B8_EUBML</name>
<dbReference type="GO" id="GO:0008270">
    <property type="term" value="F:zinc ion binding"/>
    <property type="evidence" value="ECO:0007669"/>
    <property type="project" value="UniProtKB-UniRule"/>
</dbReference>
<dbReference type="GO" id="GO:0006269">
    <property type="term" value="P:DNA replication, synthesis of primer"/>
    <property type="evidence" value="ECO:0007669"/>
    <property type="project" value="UniProtKB-KW"/>
</dbReference>
<reference evidence="11 12" key="1">
    <citation type="submission" date="2018-05" db="EMBL/GenBank/DDBJ databases">
        <title>Genome comparison of Eubacterium sp.</title>
        <authorList>
            <person name="Feng Y."/>
            <person name="Sanchez-Andrea I."/>
            <person name="Stams A.J.M."/>
            <person name="De Vos W.M."/>
        </authorList>
    </citation>
    <scope>NUCLEOTIDE SEQUENCE [LARGE SCALE GENOMIC DNA]</scope>
    <source>
        <strain evidence="11 12">YI</strain>
    </source>
</reference>
<feature type="binding site" evidence="7">
    <location>
        <position position="480"/>
    </location>
    <ligand>
        <name>Zn(2+)</name>
        <dbReference type="ChEBI" id="CHEBI:29105"/>
        <label>2</label>
    </ligand>
</feature>
<keyword evidence="5 7" id="KW-0238">DNA-binding</keyword>
<evidence type="ECO:0000256" key="4">
    <source>
        <dbReference type="ARBA" id="ARBA00022840"/>
    </source>
</evidence>
<dbReference type="InterPro" id="IPR040498">
    <property type="entry name" value="PriA_CRR"/>
</dbReference>
<dbReference type="NCBIfam" id="TIGR00595">
    <property type="entry name" value="priA"/>
    <property type="match status" value="1"/>
</dbReference>
<dbReference type="SUPFAM" id="SSF52540">
    <property type="entry name" value="P-loop containing nucleoside triphosphate hydrolases"/>
    <property type="match status" value="1"/>
</dbReference>
<feature type="binding site" evidence="7">
    <location>
        <position position="453"/>
    </location>
    <ligand>
        <name>Zn(2+)</name>
        <dbReference type="ChEBI" id="CHEBI:29105"/>
        <label>1</label>
    </ligand>
</feature>
<comment type="caution">
    <text evidence="7">As this protein does not have any detectable helicase domains, it probably does not have helicase activity.</text>
</comment>
<feature type="binding site" evidence="7">
    <location>
        <position position="462"/>
    </location>
    <ligand>
        <name>Zn(2+)</name>
        <dbReference type="ChEBI" id="CHEBI:29105"/>
        <label>2</label>
    </ligand>
</feature>
<keyword evidence="7" id="KW-0639">Primosome</keyword>